<sequence length="382" mass="43505">MPPRRFKKKSVKRIVEKRVAKAIEEYEKTRTDSNNAGGSGSANTGGTVAPEMHGCSYKTFTNGKPHSFSGTEGVVGLKRWFEKMEQVFEICKCAEDDKSNVKAMMTTEYCPATEIQRMEQELWTLTLKGDDIEAYNNRFHELAKALSIGDRNKRKWEDTREQLSPAAKPKTKADYGLVQAPAKGSRLRWANLPWRQIGARGASSARSLVLSSEENVTRFGHQEGECRELGFLSDCPEVKEPKPRKPSLKGTEARGMVSCAIVSSYGFQRIQLEEVPCRRTISLIPLDGLHINDKLYFIEENIEIRSQKFEAKLYPKLSRWMMKIEFCVKQWSVVEEAIQRRRSGDEYGPTVKKDEKWPIVWSDYGEITAVKISDGINGFLMR</sequence>
<name>A0ABQ5DMQ3_9ASTR</name>
<comment type="caution">
    <text evidence="2">The sequence shown here is derived from an EMBL/GenBank/DDBJ whole genome shotgun (WGS) entry which is preliminary data.</text>
</comment>
<accession>A0ABQ5DMQ3</accession>
<evidence type="ECO:0000313" key="2">
    <source>
        <dbReference type="EMBL" id="GJT39662.1"/>
    </source>
</evidence>
<evidence type="ECO:0008006" key="4">
    <source>
        <dbReference type="Google" id="ProtNLM"/>
    </source>
</evidence>
<evidence type="ECO:0000313" key="3">
    <source>
        <dbReference type="Proteomes" id="UP001151760"/>
    </source>
</evidence>
<keyword evidence="3" id="KW-1185">Reference proteome</keyword>
<organism evidence="2 3">
    <name type="scientific">Tanacetum coccineum</name>
    <dbReference type="NCBI Taxonomy" id="301880"/>
    <lineage>
        <taxon>Eukaryota</taxon>
        <taxon>Viridiplantae</taxon>
        <taxon>Streptophyta</taxon>
        <taxon>Embryophyta</taxon>
        <taxon>Tracheophyta</taxon>
        <taxon>Spermatophyta</taxon>
        <taxon>Magnoliopsida</taxon>
        <taxon>eudicotyledons</taxon>
        <taxon>Gunneridae</taxon>
        <taxon>Pentapetalae</taxon>
        <taxon>asterids</taxon>
        <taxon>campanulids</taxon>
        <taxon>Asterales</taxon>
        <taxon>Asteraceae</taxon>
        <taxon>Asteroideae</taxon>
        <taxon>Anthemideae</taxon>
        <taxon>Anthemidinae</taxon>
        <taxon>Tanacetum</taxon>
    </lineage>
</organism>
<dbReference type="EMBL" id="BQNB010015405">
    <property type="protein sequence ID" value="GJT39662.1"/>
    <property type="molecule type" value="Genomic_DNA"/>
</dbReference>
<evidence type="ECO:0000256" key="1">
    <source>
        <dbReference type="SAM" id="MobiDB-lite"/>
    </source>
</evidence>
<gene>
    <name evidence="2" type="ORF">Tco_0939527</name>
</gene>
<reference evidence="2" key="2">
    <citation type="submission" date="2022-01" db="EMBL/GenBank/DDBJ databases">
        <authorList>
            <person name="Yamashiro T."/>
            <person name="Shiraishi A."/>
            <person name="Satake H."/>
            <person name="Nakayama K."/>
        </authorList>
    </citation>
    <scope>NUCLEOTIDE SEQUENCE</scope>
</reference>
<proteinExistence type="predicted"/>
<feature type="compositionally biased region" description="Low complexity" evidence="1">
    <location>
        <begin position="33"/>
        <end position="47"/>
    </location>
</feature>
<feature type="region of interest" description="Disordered" evidence="1">
    <location>
        <begin position="26"/>
        <end position="47"/>
    </location>
</feature>
<dbReference type="Proteomes" id="UP001151760">
    <property type="component" value="Unassembled WGS sequence"/>
</dbReference>
<protein>
    <recommendedName>
        <fullName evidence="4">Retrotransposon gag domain-containing protein</fullName>
    </recommendedName>
</protein>
<reference evidence="2" key="1">
    <citation type="journal article" date="2022" name="Int. J. Mol. Sci.">
        <title>Draft Genome of Tanacetum Coccineum: Genomic Comparison of Closely Related Tanacetum-Family Plants.</title>
        <authorList>
            <person name="Yamashiro T."/>
            <person name="Shiraishi A."/>
            <person name="Nakayama K."/>
            <person name="Satake H."/>
        </authorList>
    </citation>
    <scope>NUCLEOTIDE SEQUENCE</scope>
</reference>